<dbReference type="AlphaFoldDB" id="X1AZ14"/>
<organism evidence="1">
    <name type="scientific">marine sediment metagenome</name>
    <dbReference type="NCBI Taxonomy" id="412755"/>
    <lineage>
        <taxon>unclassified sequences</taxon>
        <taxon>metagenomes</taxon>
        <taxon>ecological metagenomes</taxon>
    </lineage>
</organism>
<name>X1AZ14_9ZZZZ</name>
<accession>X1AZ14</accession>
<proteinExistence type="predicted"/>
<gene>
    <name evidence="1" type="ORF">S01H4_25498</name>
</gene>
<protein>
    <submittedName>
        <fullName evidence="1">Uncharacterized protein</fullName>
    </submittedName>
</protein>
<sequence length="74" mass="8547">MIAVGVLKRSVEKYNVWDLALKLQSHRYFKSCKNKSDLMVVAQDIFPTMTIGEHKKIAAAYYIMVRKEQLAKIS</sequence>
<evidence type="ECO:0000313" key="1">
    <source>
        <dbReference type="EMBL" id="GAG77373.1"/>
    </source>
</evidence>
<reference evidence="1" key="1">
    <citation type="journal article" date="2014" name="Front. Microbiol.">
        <title>High frequency of phylogenetically diverse reductive dehalogenase-homologous genes in deep subseafloor sedimentary metagenomes.</title>
        <authorList>
            <person name="Kawai M."/>
            <person name="Futagami T."/>
            <person name="Toyoda A."/>
            <person name="Takaki Y."/>
            <person name="Nishi S."/>
            <person name="Hori S."/>
            <person name="Arai W."/>
            <person name="Tsubouchi T."/>
            <person name="Morono Y."/>
            <person name="Uchiyama I."/>
            <person name="Ito T."/>
            <person name="Fujiyama A."/>
            <person name="Inagaki F."/>
            <person name="Takami H."/>
        </authorList>
    </citation>
    <scope>NUCLEOTIDE SEQUENCE</scope>
    <source>
        <strain evidence="1">Expedition CK06-06</strain>
    </source>
</reference>
<comment type="caution">
    <text evidence="1">The sequence shown here is derived from an EMBL/GenBank/DDBJ whole genome shotgun (WGS) entry which is preliminary data.</text>
</comment>
<dbReference type="EMBL" id="BART01012139">
    <property type="protein sequence ID" value="GAG77373.1"/>
    <property type="molecule type" value="Genomic_DNA"/>
</dbReference>